<gene>
    <name evidence="4" type="ORF">S01H1_05385</name>
</gene>
<feature type="domain" description="Carrier" evidence="3">
    <location>
        <begin position="1"/>
        <end position="75"/>
    </location>
</feature>
<evidence type="ECO:0000256" key="1">
    <source>
        <dbReference type="ARBA" id="ARBA00022450"/>
    </source>
</evidence>
<dbReference type="AlphaFoldDB" id="X0SD96"/>
<dbReference type="Gene3D" id="1.10.1200.10">
    <property type="entry name" value="ACP-like"/>
    <property type="match status" value="1"/>
</dbReference>
<dbReference type="PANTHER" id="PTHR20863">
    <property type="entry name" value="ACYL CARRIER PROTEIN"/>
    <property type="match status" value="1"/>
</dbReference>
<dbReference type="InterPro" id="IPR009081">
    <property type="entry name" value="PP-bd_ACP"/>
</dbReference>
<dbReference type="GO" id="GO:0000035">
    <property type="term" value="F:acyl binding"/>
    <property type="evidence" value="ECO:0007669"/>
    <property type="project" value="TreeGrafter"/>
</dbReference>
<dbReference type="GO" id="GO:0009245">
    <property type="term" value="P:lipid A biosynthetic process"/>
    <property type="evidence" value="ECO:0007669"/>
    <property type="project" value="TreeGrafter"/>
</dbReference>
<dbReference type="Pfam" id="PF00550">
    <property type="entry name" value="PP-binding"/>
    <property type="match status" value="1"/>
</dbReference>
<dbReference type="GO" id="GO:0000036">
    <property type="term" value="F:acyl carrier activity"/>
    <property type="evidence" value="ECO:0007669"/>
    <property type="project" value="TreeGrafter"/>
</dbReference>
<dbReference type="GO" id="GO:0016020">
    <property type="term" value="C:membrane"/>
    <property type="evidence" value="ECO:0007669"/>
    <property type="project" value="GOC"/>
</dbReference>
<name>X0SD96_9ZZZZ</name>
<evidence type="ECO:0000256" key="2">
    <source>
        <dbReference type="ARBA" id="ARBA00022553"/>
    </source>
</evidence>
<reference evidence="4" key="1">
    <citation type="journal article" date="2014" name="Front. Microbiol.">
        <title>High frequency of phylogenetically diverse reductive dehalogenase-homologous genes in deep subseafloor sedimentary metagenomes.</title>
        <authorList>
            <person name="Kawai M."/>
            <person name="Futagami T."/>
            <person name="Toyoda A."/>
            <person name="Takaki Y."/>
            <person name="Nishi S."/>
            <person name="Hori S."/>
            <person name="Arai W."/>
            <person name="Tsubouchi T."/>
            <person name="Morono Y."/>
            <person name="Uchiyama I."/>
            <person name="Ito T."/>
            <person name="Fujiyama A."/>
            <person name="Inagaki F."/>
            <person name="Takami H."/>
        </authorList>
    </citation>
    <scope>NUCLEOTIDE SEQUENCE</scope>
    <source>
        <strain evidence="4">Expedition CK06-06</strain>
    </source>
</reference>
<dbReference type="SUPFAM" id="SSF47336">
    <property type="entry name" value="ACP-like"/>
    <property type="match status" value="1"/>
</dbReference>
<dbReference type="InterPro" id="IPR036736">
    <property type="entry name" value="ACP-like_sf"/>
</dbReference>
<dbReference type="EMBL" id="BARS01002808">
    <property type="protein sequence ID" value="GAF73116.1"/>
    <property type="molecule type" value="Genomic_DNA"/>
</dbReference>
<evidence type="ECO:0000259" key="3">
    <source>
        <dbReference type="PROSITE" id="PS50075"/>
    </source>
</evidence>
<keyword evidence="2" id="KW-0597">Phosphoprotein</keyword>
<protein>
    <recommendedName>
        <fullName evidence="3">Carrier domain-containing protein</fullName>
    </recommendedName>
</protein>
<proteinExistence type="inferred from homology"/>
<dbReference type="PANTHER" id="PTHR20863:SF76">
    <property type="entry name" value="CARRIER DOMAIN-CONTAINING PROTEIN"/>
    <property type="match status" value="1"/>
</dbReference>
<sequence length="81" mass="9288">MSIEEELKDIVASIVHVDKSLIHREGTFKEINADSLDIVQILLNAEETYDIEIPDEDAEQFQNFGDFVDYVERCVTEKGKV</sequence>
<dbReference type="HAMAP" id="MF_01217">
    <property type="entry name" value="Acyl_carrier"/>
    <property type="match status" value="1"/>
</dbReference>
<dbReference type="GO" id="GO:0005829">
    <property type="term" value="C:cytosol"/>
    <property type="evidence" value="ECO:0007669"/>
    <property type="project" value="TreeGrafter"/>
</dbReference>
<organism evidence="4">
    <name type="scientific">marine sediment metagenome</name>
    <dbReference type="NCBI Taxonomy" id="412755"/>
    <lineage>
        <taxon>unclassified sequences</taxon>
        <taxon>metagenomes</taxon>
        <taxon>ecological metagenomes</taxon>
    </lineage>
</organism>
<dbReference type="PROSITE" id="PS50075">
    <property type="entry name" value="CARRIER"/>
    <property type="match status" value="1"/>
</dbReference>
<comment type="caution">
    <text evidence="4">The sequence shown here is derived from an EMBL/GenBank/DDBJ whole genome shotgun (WGS) entry which is preliminary data.</text>
</comment>
<keyword evidence="1" id="KW-0596">Phosphopantetheine</keyword>
<evidence type="ECO:0000313" key="4">
    <source>
        <dbReference type="EMBL" id="GAF73116.1"/>
    </source>
</evidence>
<accession>X0SD96</accession>
<dbReference type="InterPro" id="IPR003231">
    <property type="entry name" value="ACP"/>
</dbReference>